<dbReference type="PIRSF" id="PIRSF019381">
    <property type="entry name" value="YcjX"/>
    <property type="match status" value="1"/>
</dbReference>
<dbReference type="PANTHER" id="PTHR38605:SF1">
    <property type="entry name" value="ATPASE"/>
    <property type="match status" value="1"/>
</dbReference>
<comment type="caution">
    <text evidence="1">The sequence shown here is derived from an EMBL/GenBank/DDBJ whole genome shotgun (WGS) entry which is preliminary data.</text>
</comment>
<proteinExistence type="predicted"/>
<evidence type="ECO:0000313" key="2">
    <source>
        <dbReference type="Proteomes" id="UP000810171"/>
    </source>
</evidence>
<evidence type="ECO:0000313" key="1">
    <source>
        <dbReference type="EMBL" id="MBP0049558.1"/>
    </source>
</evidence>
<gene>
    <name evidence="1" type="ORF">H9C73_12530</name>
</gene>
<organism evidence="1 2">
    <name type="scientific">Marinobacterium alkalitolerans</name>
    <dbReference type="NCBI Taxonomy" id="1542925"/>
    <lineage>
        <taxon>Bacteria</taxon>
        <taxon>Pseudomonadati</taxon>
        <taxon>Pseudomonadota</taxon>
        <taxon>Gammaproteobacteria</taxon>
        <taxon>Oceanospirillales</taxon>
        <taxon>Oceanospirillaceae</taxon>
        <taxon>Marinobacterium</taxon>
    </lineage>
</organism>
<protein>
    <submittedName>
        <fullName evidence="1">YcjX family protein</fullName>
    </submittedName>
</protein>
<sequence length="475" mass="54122">MGLTGHLTSLISDAHKDRLQRVAERTFEQHLNLAVTGLSGSGKTVFITALVHHLLQLDQDNSLPLLEAAAEKRLLGCRPIDAPGTRPFPFKGNLAALSASEPHWPRSTRDLSQIRLAIRYRRSTSIKRLLGEWGTVYLNIIDYPGEWLLDLPMLQQDFLSWSQQQTNLLQASPRVEAAAQWLKANRAIDWHAPANLAQLNQLGLEFRDLLQSFREPPHALSMLQPGHLLLSEASSPEQDLLLFPLTAEVSNETGTPEGSALAEMTRRYRSYCERWVRPFYTEHFSRFDRQIILTDCLKTLNQGEACFDDMQLALNTILSSFHYGKNSLFRRLFSPRIDRVLFAATKADHVTANQHANLDRFLELMVHDARKEMRFESVQTRCMALASVRSTQAAQARKDGQLLSCLKGYRKETGEPVALFPGEIPTELPRAEDWHQDRFRFIDFAPRALPRSGLKPEHHIRLDQALEYLTGDLFR</sequence>
<dbReference type="PANTHER" id="PTHR38605">
    <property type="entry name" value="ATPASE-RELATED"/>
    <property type="match status" value="1"/>
</dbReference>
<dbReference type="EMBL" id="JACVEW010000020">
    <property type="protein sequence ID" value="MBP0049558.1"/>
    <property type="molecule type" value="Genomic_DNA"/>
</dbReference>
<name>A0ABS3ZE41_9GAMM</name>
<reference evidence="1 2" key="1">
    <citation type="submission" date="2020-09" db="EMBL/GenBank/DDBJ databases">
        <authorList>
            <person name="Tanuku N.R.S."/>
        </authorList>
    </citation>
    <scope>NUCLEOTIDE SEQUENCE [LARGE SCALE GENOMIC DNA]</scope>
    <source>
        <strain evidence="1 2">AK62</strain>
    </source>
</reference>
<dbReference type="Proteomes" id="UP000810171">
    <property type="component" value="Unassembled WGS sequence"/>
</dbReference>
<keyword evidence="2" id="KW-1185">Reference proteome</keyword>
<dbReference type="InterPro" id="IPR007413">
    <property type="entry name" value="YcjX-like"/>
</dbReference>
<dbReference type="Pfam" id="PF04317">
    <property type="entry name" value="DUF463"/>
    <property type="match status" value="1"/>
</dbReference>
<dbReference type="RefSeq" id="WP_209288181.1">
    <property type="nucleotide sequence ID" value="NZ_JACVEW010000020.1"/>
</dbReference>
<accession>A0ABS3ZE41</accession>